<dbReference type="Gene3D" id="2.60.120.830">
    <property type="match status" value="1"/>
</dbReference>
<dbReference type="FunFam" id="2.20.100.10:FF:000005">
    <property type="entry name" value="ADAM metallopeptidase with thrombospondin type 1 motif 9"/>
    <property type="match status" value="1"/>
</dbReference>
<dbReference type="InterPro" id="IPR000884">
    <property type="entry name" value="TSP1_rpt"/>
</dbReference>
<feature type="domain" description="PLAC" evidence="6">
    <location>
        <begin position="514"/>
        <end position="564"/>
    </location>
</feature>
<reference evidence="7" key="1">
    <citation type="submission" date="2025-08" db="UniProtKB">
        <authorList>
            <consortium name="Ensembl"/>
        </authorList>
    </citation>
    <scope>IDENTIFICATION</scope>
</reference>
<dbReference type="InterPro" id="IPR010909">
    <property type="entry name" value="PLAC"/>
</dbReference>
<dbReference type="GO" id="GO:0005576">
    <property type="term" value="C:extracellular region"/>
    <property type="evidence" value="ECO:0007669"/>
    <property type="project" value="UniProtKB-SubCell"/>
</dbReference>
<reference evidence="7" key="2">
    <citation type="submission" date="2025-09" db="UniProtKB">
        <authorList>
            <consortium name="Ensembl"/>
        </authorList>
    </citation>
    <scope>IDENTIFICATION</scope>
</reference>
<keyword evidence="8" id="KW-1185">Reference proteome</keyword>
<dbReference type="Ensembl" id="ENSCLMT00005000073.1">
    <property type="protein sequence ID" value="ENSCLMP00005000071.1"/>
    <property type="gene ID" value="ENSCLMG00005000051.1"/>
</dbReference>
<evidence type="ECO:0000256" key="5">
    <source>
        <dbReference type="SAM" id="MobiDB-lite"/>
    </source>
</evidence>
<dbReference type="SUPFAM" id="SSF82895">
    <property type="entry name" value="TSP-1 type 1 repeat"/>
    <property type="match status" value="5"/>
</dbReference>
<feature type="compositionally biased region" description="Pro residues" evidence="5">
    <location>
        <begin position="162"/>
        <end position="174"/>
    </location>
</feature>
<keyword evidence="2" id="KW-0964">Secreted</keyword>
<proteinExistence type="predicted"/>
<accession>A0A8C2WE26</accession>
<keyword evidence="3" id="KW-0732">Signal</keyword>
<dbReference type="InterPro" id="IPR010294">
    <property type="entry name" value="ADAMTS_spacer1"/>
</dbReference>
<dbReference type="GO" id="GO:0006508">
    <property type="term" value="P:proteolysis"/>
    <property type="evidence" value="ECO:0007669"/>
    <property type="project" value="TreeGrafter"/>
</dbReference>
<evidence type="ECO:0000256" key="4">
    <source>
        <dbReference type="ARBA" id="ARBA00022737"/>
    </source>
</evidence>
<dbReference type="Gene3D" id="2.20.100.10">
    <property type="entry name" value="Thrombospondin type-1 (TSP1) repeat"/>
    <property type="match status" value="5"/>
</dbReference>
<organism evidence="7 8">
    <name type="scientific">Cyclopterus lumpus</name>
    <name type="common">Lumpsucker</name>
    <dbReference type="NCBI Taxonomy" id="8103"/>
    <lineage>
        <taxon>Eukaryota</taxon>
        <taxon>Metazoa</taxon>
        <taxon>Chordata</taxon>
        <taxon>Craniata</taxon>
        <taxon>Vertebrata</taxon>
        <taxon>Euteleostomi</taxon>
        <taxon>Actinopterygii</taxon>
        <taxon>Neopterygii</taxon>
        <taxon>Teleostei</taxon>
        <taxon>Neoteleostei</taxon>
        <taxon>Acanthomorphata</taxon>
        <taxon>Eupercaria</taxon>
        <taxon>Perciformes</taxon>
        <taxon>Cottioidei</taxon>
        <taxon>Cottales</taxon>
        <taxon>Cyclopteridae</taxon>
        <taxon>Cyclopterus</taxon>
    </lineage>
</organism>
<dbReference type="PANTHER" id="PTHR13723:SF316">
    <property type="entry name" value="LONELY HEART, ISOFORM A"/>
    <property type="match status" value="1"/>
</dbReference>
<evidence type="ECO:0000256" key="1">
    <source>
        <dbReference type="ARBA" id="ARBA00004613"/>
    </source>
</evidence>
<dbReference type="InterPro" id="IPR050439">
    <property type="entry name" value="ADAMTS_ADAMTS-like"/>
</dbReference>
<dbReference type="GeneTree" id="ENSGT00940000167725"/>
<dbReference type="Proteomes" id="UP000694565">
    <property type="component" value="Unplaced"/>
</dbReference>
<dbReference type="PROSITE" id="PS50092">
    <property type="entry name" value="TSP1"/>
    <property type="match status" value="5"/>
</dbReference>
<feature type="region of interest" description="Disordered" evidence="5">
    <location>
        <begin position="134"/>
        <end position="180"/>
    </location>
</feature>
<dbReference type="AlphaFoldDB" id="A0A8C2WE26"/>
<evidence type="ECO:0000256" key="3">
    <source>
        <dbReference type="ARBA" id="ARBA00022729"/>
    </source>
</evidence>
<evidence type="ECO:0000313" key="7">
    <source>
        <dbReference type="Ensembl" id="ENSCLMP00005000071.1"/>
    </source>
</evidence>
<evidence type="ECO:0000259" key="6">
    <source>
        <dbReference type="PROSITE" id="PS50900"/>
    </source>
</evidence>
<feature type="compositionally biased region" description="Pro residues" evidence="5">
    <location>
        <begin position="134"/>
        <end position="146"/>
    </location>
</feature>
<sequence length="578" mass="64560">HPSSQPLLTHTHTHTHIKHVSVCGFRVVRGNFSRSFLQVGYHKIAEIPAGARNVSIRETVKSRNYLGTHTHAHTHTHTIYLTADLKYQRPNEIRSRNGESITASGPLTENLHVYLIYQQPGPSVHYEYIVPLKNTPPTPEPDPPSDVLPLGECTHTHTHLHNPPPPPPPPPPTPHTHTHTHKLLLGRQLLWGCVEQDSETTVPSDLCDPALEPTDQEEDCNTQPCPAYWDVGEWSECSRRCGPGTQHRQVICRRVTRVRTNGTETSVTVAEELCGSPDRPVTTSTCQLKICSQWEMRSEWSPCSVPCGVGQRSREVVCVSNQGDVEEDEECNMNLKPDTLENCDMGVCARSWFTSLWSQRCSAECGRGSRTRTVLCLMDHVTDLPLDICEGQRPAEAISCESGPCQNRLEWSTGPWSQCSAECGNGTQTRSVVCIFNNDDGLAEVADWVKCSSLSQPITAQPCRLKPCGVQWYVTEWSACSRSCNGGYRMREVRCLANNATPSDRCDPGLTPEGREECNEQPCITEMSESADDQYHNCMVVVQARLCVYTYYRSVCCASCSRVKNSYPASLHKNHIRR</sequence>
<dbReference type="GO" id="GO:0030198">
    <property type="term" value="P:extracellular matrix organization"/>
    <property type="evidence" value="ECO:0007669"/>
    <property type="project" value="TreeGrafter"/>
</dbReference>
<dbReference type="InterPro" id="IPR036383">
    <property type="entry name" value="TSP1_rpt_sf"/>
</dbReference>
<evidence type="ECO:0000256" key="2">
    <source>
        <dbReference type="ARBA" id="ARBA00022525"/>
    </source>
</evidence>
<evidence type="ECO:0000313" key="8">
    <source>
        <dbReference type="Proteomes" id="UP000694565"/>
    </source>
</evidence>
<comment type="subcellular location">
    <subcellularLocation>
        <location evidence="1">Secreted</location>
    </subcellularLocation>
</comment>
<dbReference type="SMART" id="SM00209">
    <property type="entry name" value="TSP1"/>
    <property type="match status" value="5"/>
</dbReference>
<dbReference type="Pfam" id="PF08686">
    <property type="entry name" value="PLAC"/>
    <property type="match status" value="1"/>
</dbReference>
<name>A0A8C2WE26_CYCLU</name>
<dbReference type="PROSITE" id="PS50900">
    <property type="entry name" value="PLAC"/>
    <property type="match status" value="1"/>
</dbReference>
<dbReference type="GO" id="GO:0031012">
    <property type="term" value="C:extracellular matrix"/>
    <property type="evidence" value="ECO:0007669"/>
    <property type="project" value="TreeGrafter"/>
</dbReference>
<dbReference type="Pfam" id="PF05986">
    <property type="entry name" value="ADAMTS_spacer1"/>
    <property type="match status" value="1"/>
</dbReference>
<keyword evidence="4" id="KW-0677">Repeat</keyword>
<dbReference type="PANTHER" id="PTHR13723">
    <property type="entry name" value="ADAMTS A DISINTEGRIN AND METALLOPROTEASE WITH THROMBOSPONDIN MOTIFS PROTEASE"/>
    <property type="match status" value="1"/>
</dbReference>
<protein>
    <submittedName>
        <fullName evidence="7">ADAMTS-like 7</fullName>
    </submittedName>
</protein>
<dbReference type="GO" id="GO:0004222">
    <property type="term" value="F:metalloendopeptidase activity"/>
    <property type="evidence" value="ECO:0007669"/>
    <property type="project" value="TreeGrafter"/>
</dbReference>
<dbReference type="Pfam" id="PF19030">
    <property type="entry name" value="TSP1_ADAMTS"/>
    <property type="match status" value="5"/>
</dbReference>